<dbReference type="Proteomes" id="UP000499080">
    <property type="component" value="Unassembled WGS sequence"/>
</dbReference>
<comment type="caution">
    <text evidence="2">The sequence shown here is derived from an EMBL/GenBank/DDBJ whole genome shotgun (WGS) entry which is preliminary data.</text>
</comment>
<gene>
    <name evidence="2" type="ORF">AVEN_245237_1</name>
</gene>
<feature type="compositionally biased region" description="Basic and acidic residues" evidence="1">
    <location>
        <begin position="81"/>
        <end position="99"/>
    </location>
</feature>
<proteinExistence type="predicted"/>
<organism evidence="2 3">
    <name type="scientific">Araneus ventricosus</name>
    <name type="common">Orbweaver spider</name>
    <name type="synonym">Epeira ventricosa</name>
    <dbReference type="NCBI Taxonomy" id="182803"/>
    <lineage>
        <taxon>Eukaryota</taxon>
        <taxon>Metazoa</taxon>
        <taxon>Ecdysozoa</taxon>
        <taxon>Arthropoda</taxon>
        <taxon>Chelicerata</taxon>
        <taxon>Arachnida</taxon>
        <taxon>Araneae</taxon>
        <taxon>Araneomorphae</taxon>
        <taxon>Entelegynae</taxon>
        <taxon>Araneoidea</taxon>
        <taxon>Araneidae</taxon>
        <taxon>Araneus</taxon>
    </lineage>
</organism>
<keyword evidence="3" id="KW-1185">Reference proteome</keyword>
<evidence type="ECO:0000256" key="1">
    <source>
        <dbReference type="SAM" id="MobiDB-lite"/>
    </source>
</evidence>
<protein>
    <submittedName>
        <fullName evidence="2">Uncharacterized protein</fullName>
    </submittedName>
</protein>
<accession>A0A4Y2VQA8</accession>
<evidence type="ECO:0000313" key="2">
    <source>
        <dbReference type="EMBL" id="GBO26822.1"/>
    </source>
</evidence>
<dbReference type="EMBL" id="BGPR01049816">
    <property type="protein sequence ID" value="GBO26822.1"/>
    <property type="molecule type" value="Genomic_DNA"/>
</dbReference>
<sequence length="121" mass="13289">MTTCVPNLMAVSAIDSSGHRTHANIAFYKYRRLGKSRKRLTVVGRLVSYVGVGSPDAGSDRGDLLLLPRKESPFLGAESVRGQHEQGDWQHEGAQDHQQEAGPLPRETSVEAVLKEGEKHE</sequence>
<reference evidence="2 3" key="1">
    <citation type="journal article" date="2019" name="Sci. Rep.">
        <title>Orb-weaving spider Araneus ventricosus genome elucidates the spidroin gene catalogue.</title>
        <authorList>
            <person name="Kono N."/>
            <person name="Nakamura H."/>
            <person name="Ohtoshi R."/>
            <person name="Moran D.A.P."/>
            <person name="Shinohara A."/>
            <person name="Yoshida Y."/>
            <person name="Fujiwara M."/>
            <person name="Mori M."/>
            <person name="Tomita M."/>
            <person name="Arakawa K."/>
        </authorList>
    </citation>
    <scope>NUCLEOTIDE SEQUENCE [LARGE SCALE GENOMIC DNA]</scope>
</reference>
<evidence type="ECO:0000313" key="3">
    <source>
        <dbReference type="Proteomes" id="UP000499080"/>
    </source>
</evidence>
<dbReference type="AlphaFoldDB" id="A0A4Y2VQA8"/>
<name>A0A4Y2VQA8_ARAVE</name>
<feature type="region of interest" description="Disordered" evidence="1">
    <location>
        <begin position="75"/>
        <end position="121"/>
    </location>
</feature>